<dbReference type="Pfam" id="PF03466">
    <property type="entry name" value="LysR_substrate"/>
    <property type="match status" value="1"/>
</dbReference>
<feature type="domain" description="LysR substrate-binding" evidence="2">
    <location>
        <begin position="13"/>
        <end position="151"/>
    </location>
</feature>
<sequence length="160" mass="17887">MHCGATTIGSERTVRIGAFRRIMAASPSYLERTGTPKTIDDLRGKRLFHYDGAMCDTIWLWKDGKRYRVPSELASLCASTTGPLMGLVLEGKGIVLSTAVFMCYRELRAGRLVPVLPDYKEADKPVSFMLHSERADRSIVKEAIDFLRSKWQEGEGLSSI</sequence>
<keyword evidence="4" id="KW-1185">Reference proteome</keyword>
<dbReference type="Proteomes" id="UP000715095">
    <property type="component" value="Unassembled WGS sequence"/>
</dbReference>
<proteinExistence type="inferred from homology"/>
<protein>
    <recommendedName>
        <fullName evidence="2">LysR substrate-binding domain-containing protein</fullName>
    </recommendedName>
</protein>
<comment type="similarity">
    <text evidence="1">Belongs to the LysR transcriptional regulatory family.</text>
</comment>
<evidence type="ECO:0000256" key="1">
    <source>
        <dbReference type="ARBA" id="ARBA00009437"/>
    </source>
</evidence>
<dbReference type="InterPro" id="IPR058163">
    <property type="entry name" value="LysR-type_TF_proteobact-type"/>
</dbReference>
<dbReference type="InterPro" id="IPR005119">
    <property type="entry name" value="LysR_subst-bd"/>
</dbReference>
<dbReference type="PANTHER" id="PTHR30537">
    <property type="entry name" value="HTH-TYPE TRANSCRIPTIONAL REGULATOR"/>
    <property type="match status" value="1"/>
</dbReference>
<evidence type="ECO:0000313" key="4">
    <source>
        <dbReference type="Proteomes" id="UP000715095"/>
    </source>
</evidence>
<dbReference type="Gene3D" id="3.40.190.290">
    <property type="match status" value="1"/>
</dbReference>
<comment type="caution">
    <text evidence="3">The sequence shown here is derived from an EMBL/GenBank/DDBJ whole genome shotgun (WGS) entry which is preliminary data.</text>
</comment>
<evidence type="ECO:0000313" key="3">
    <source>
        <dbReference type="EMBL" id="MBM6704207.1"/>
    </source>
</evidence>
<dbReference type="PANTHER" id="PTHR30537:SF5">
    <property type="entry name" value="HTH-TYPE TRANSCRIPTIONAL ACTIVATOR TTDR-RELATED"/>
    <property type="match status" value="1"/>
</dbReference>
<name>A0ABS2DS85_9BURK</name>
<evidence type="ECO:0000259" key="2">
    <source>
        <dbReference type="Pfam" id="PF03466"/>
    </source>
</evidence>
<gene>
    <name evidence="3" type="ORF">H6A60_06885</name>
</gene>
<dbReference type="EMBL" id="JACJJC010000009">
    <property type="protein sequence ID" value="MBM6704207.1"/>
    <property type="molecule type" value="Genomic_DNA"/>
</dbReference>
<accession>A0ABS2DS85</accession>
<dbReference type="SUPFAM" id="SSF53850">
    <property type="entry name" value="Periplasmic binding protein-like II"/>
    <property type="match status" value="1"/>
</dbReference>
<reference evidence="3 4" key="1">
    <citation type="journal article" date="2021" name="Sci. Rep.">
        <title>The distribution of antibiotic resistance genes in chicken gut microbiota commensals.</title>
        <authorList>
            <person name="Juricova H."/>
            <person name="Matiasovicova J."/>
            <person name="Kubasova T."/>
            <person name="Cejkova D."/>
            <person name="Rychlik I."/>
        </authorList>
    </citation>
    <scope>NUCLEOTIDE SEQUENCE [LARGE SCALE GENOMIC DNA]</scope>
    <source>
        <strain evidence="3 4">An829</strain>
    </source>
</reference>
<organism evidence="3 4">
    <name type="scientific">Sutterella massiliensis</name>
    <dbReference type="NCBI Taxonomy" id="1816689"/>
    <lineage>
        <taxon>Bacteria</taxon>
        <taxon>Pseudomonadati</taxon>
        <taxon>Pseudomonadota</taxon>
        <taxon>Betaproteobacteria</taxon>
        <taxon>Burkholderiales</taxon>
        <taxon>Sutterellaceae</taxon>
        <taxon>Sutterella</taxon>
    </lineage>
</organism>